<keyword evidence="2" id="KW-0732">Signal</keyword>
<name>A0A9D2D7M7_9FIRM</name>
<reference evidence="3" key="2">
    <citation type="submission" date="2021-04" db="EMBL/GenBank/DDBJ databases">
        <authorList>
            <person name="Gilroy R."/>
        </authorList>
    </citation>
    <scope>NUCLEOTIDE SEQUENCE</scope>
    <source>
        <strain evidence="3">CHK192-19661</strain>
    </source>
</reference>
<feature type="transmembrane region" description="Helical" evidence="1">
    <location>
        <begin position="460"/>
        <end position="479"/>
    </location>
</feature>
<reference evidence="3" key="1">
    <citation type="journal article" date="2021" name="PeerJ">
        <title>Extensive microbial diversity within the chicken gut microbiome revealed by metagenomics and culture.</title>
        <authorList>
            <person name="Gilroy R."/>
            <person name="Ravi A."/>
            <person name="Getino M."/>
            <person name="Pursley I."/>
            <person name="Horton D.L."/>
            <person name="Alikhan N.F."/>
            <person name="Baker D."/>
            <person name="Gharbi K."/>
            <person name="Hall N."/>
            <person name="Watson M."/>
            <person name="Adriaenssens E.M."/>
            <person name="Foster-Nyarko E."/>
            <person name="Jarju S."/>
            <person name="Secka A."/>
            <person name="Antonio M."/>
            <person name="Oren A."/>
            <person name="Chaudhuri R.R."/>
            <person name="La Ragione R."/>
            <person name="Hildebrand F."/>
            <person name="Pallen M.J."/>
        </authorList>
    </citation>
    <scope>NUCLEOTIDE SEQUENCE</scope>
    <source>
        <strain evidence="3">CHK192-19661</strain>
    </source>
</reference>
<proteinExistence type="predicted"/>
<sequence>MKKKLALAVLIAALAALLCFAAVPAFAAESFAEGFTWTGDRVDGISAYGNAQVSVLAAADESIPEGNTGNVMRVSSSISQFGVTFIPQEEVPRQRILSLGFRVYVEPTGADNASYPEIRVGLTAGTNWVHREYIAKDGHIGQWVNIQFTSSELDTLCPQGTLSSFEIGYRGNAASVFYIDSFTLSLAEADTTEPVLDVPCTAYEAEAGSIPVPDVTATDDSGYAQVEYIWSAGALDERGRLQEGEHTLTVTASDLFGNTARTVIAYTVTAAQDGEEIYSVLFRWQGGEQLVEYTAQTAHLIEPPAIPVREHYTAAWVFEPAFEERQAVDAVYTPLEYTVTFAADGKTVGEETYTVEDKHVEEPALPQKEGYNGAWEAYELNCADVTVNAVYTAIPYSVTFVAEGEVVAVVYYTAETEQIEEPAVPVADGAAGTWEPYTLGAEDIVVRAQYDTSGGCGGSVAAACALPAALLLVAAAVLLRRRTNK</sequence>
<keyword evidence="1" id="KW-1133">Transmembrane helix</keyword>
<dbReference type="EMBL" id="DXCF01000030">
    <property type="protein sequence ID" value="HIZ09951.1"/>
    <property type="molecule type" value="Genomic_DNA"/>
</dbReference>
<feature type="signal peptide" evidence="2">
    <location>
        <begin position="1"/>
        <end position="27"/>
    </location>
</feature>
<keyword evidence="1" id="KW-0812">Transmembrane</keyword>
<dbReference type="AlphaFoldDB" id="A0A9D2D7M7"/>
<evidence type="ECO:0000256" key="2">
    <source>
        <dbReference type="SAM" id="SignalP"/>
    </source>
</evidence>
<accession>A0A9D2D7M7</accession>
<organism evidence="3 4">
    <name type="scientific">Candidatus Borkfalkia avicola</name>
    <dbReference type="NCBI Taxonomy" id="2838503"/>
    <lineage>
        <taxon>Bacteria</taxon>
        <taxon>Bacillati</taxon>
        <taxon>Bacillota</taxon>
        <taxon>Clostridia</taxon>
        <taxon>Christensenellales</taxon>
        <taxon>Christensenellaceae</taxon>
        <taxon>Candidatus Borkfalkia</taxon>
    </lineage>
</organism>
<evidence type="ECO:0000313" key="3">
    <source>
        <dbReference type="EMBL" id="HIZ09951.1"/>
    </source>
</evidence>
<protein>
    <submittedName>
        <fullName evidence="3">InlB B-repeat-containing protein</fullName>
    </submittedName>
</protein>
<dbReference type="Proteomes" id="UP000824025">
    <property type="component" value="Unassembled WGS sequence"/>
</dbReference>
<dbReference type="Pfam" id="PF09479">
    <property type="entry name" value="Flg_new"/>
    <property type="match status" value="1"/>
</dbReference>
<comment type="caution">
    <text evidence="3">The sequence shown here is derived from an EMBL/GenBank/DDBJ whole genome shotgun (WGS) entry which is preliminary data.</text>
</comment>
<dbReference type="InterPro" id="IPR013378">
    <property type="entry name" value="InlB-like_B-rpt"/>
</dbReference>
<gene>
    <name evidence="3" type="ORF">H9726_05635</name>
</gene>
<evidence type="ECO:0000256" key="1">
    <source>
        <dbReference type="SAM" id="Phobius"/>
    </source>
</evidence>
<keyword evidence="1" id="KW-0472">Membrane</keyword>
<evidence type="ECO:0000313" key="4">
    <source>
        <dbReference type="Proteomes" id="UP000824025"/>
    </source>
</evidence>
<feature type="chain" id="PRO_5039061797" evidence="2">
    <location>
        <begin position="28"/>
        <end position="485"/>
    </location>
</feature>